<evidence type="ECO:0000256" key="2">
    <source>
        <dbReference type="SAM" id="Phobius"/>
    </source>
</evidence>
<feature type="compositionally biased region" description="Polar residues" evidence="1">
    <location>
        <begin position="1"/>
        <end position="12"/>
    </location>
</feature>
<dbReference type="AlphaFoldDB" id="A0AAQ2XWZ7"/>
<sequence>MIGGPLTNSGSMPINAGAGPATSGSKGQANGSLSMGNINMGGSGIDRITLIAIVMALLVGLWLWKKK</sequence>
<dbReference type="Proteomes" id="UP001219537">
    <property type="component" value="Chromosome 1"/>
</dbReference>
<keyword evidence="2" id="KW-0812">Transmembrane</keyword>
<evidence type="ECO:0000313" key="3">
    <source>
        <dbReference type="EMBL" id="WDG06859.1"/>
    </source>
</evidence>
<evidence type="ECO:0000313" key="4">
    <source>
        <dbReference type="Proteomes" id="UP001219537"/>
    </source>
</evidence>
<dbReference type="GeneID" id="47102293"/>
<proteinExistence type="predicted"/>
<name>A0AAQ2XWZ7_9VIBR</name>
<feature type="transmembrane region" description="Helical" evidence="2">
    <location>
        <begin position="44"/>
        <end position="64"/>
    </location>
</feature>
<dbReference type="RefSeq" id="WP_010647844.1">
    <property type="nucleotide sequence ID" value="NZ_BBKW01000002.1"/>
</dbReference>
<dbReference type="EMBL" id="CP117988">
    <property type="protein sequence ID" value="WDG06859.1"/>
    <property type="molecule type" value="Genomic_DNA"/>
</dbReference>
<protein>
    <submittedName>
        <fullName evidence="3">Uncharacterized protein</fullName>
    </submittedName>
</protein>
<organism evidence="3 4">
    <name type="scientific">Vibrio campbellii</name>
    <dbReference type="NCBI Taxonomy" id="680"/>
    <lineage>
        <taxon>Bacteria</taxon>
        <taxon>Pseudomonadati</taxon>
        <taxon>Pseudomonadota</taxon>
        <taxon>Gammaproteobacteria</taxon>
        <taxon>Vibrionales</taxon>
        <taxon>Vibrionaceae</taxon>
        <taxon>Vibrio</taxon>
    </lineage>
</organism>
<evidence type="ECO:0000256" key="1">
    <source>
        <dbReference type="SAM" id="MobiDB-lite"/>
    </source>
</evidence>
<feature type="region of interest" description="Disordered" evidence="1">
    <location>
        <begin position="1"/>
        <end position="29"/>
    </location>
</feature>
<reference evidence="3" key="1">
    <citation type="submission" date="2023-02" db="EMBL/GenBank/DDBJ databases">
        <title>Isolation, identification, and genome analysis of Vibrio campbellii in the Penaeus vannamei larvae stage.</title>
        <authorList>
            <person name="Huang T."/>
            <person name="Zhang B."/>
        </authorList>
    </citation>
    <scope>NUCLEOTIDE SEQUENCE</scope>
    <source>
        <strain evidence="3">20220413_1</strain>
    </source>
</reference>
<keyword evidence="2" id="KW-0472">Membrane</keyword>
<accession>A0AAQ2XWZ7</accession>
<keyword evidence="2" id="KW-1133">Transmembrane helix</keyword>
<gene>
    <name evidence="3" type="ORF">PUN50_08850</name>
</gene>